<dbReference type="InterPro" id="IPR011051">
    <property type="entry name" value="RmlC_Cupin_sf"/>
</dbReference>
<dbReference type="GO" id="GO:0046872">
    <property type="term" value="F:metal ion binding"/>
    <property type="evidence" value="ECO:0007669"/>
    <property type="project" value="UniProtKB-KW"/>
</dbReference>
<dbReference type="AlphaFoldDB" id="A0A2U3QEP2"/>
<evidence type="ECO:0000313" key="3">
    <source>
        <dbReference type="EMBL" id="SPP99883.1"/>
    </source>
</evidence>
<dbReference type="EMBL" id="OUUY01000035">
    <property type="protein sequence ID" value="SPP99883.1"/>
    <property type="molecule type" value="Genomic_DNA"/>
</dbReference>
<dbReference type="InterPro" id="IPR051610">
    <property type="entry name" value="GPI/OXD"/>
</dbReference>
<gene>
    <name evidence="3" type="ORF">NBG4_130006</name>
</gene>
<dbReference type="Pfam" id="PF07883">
    <property type="entry name" value="Cupin_2"/>
    <property type="match status" value="1"/>
</dbReference>
<evidence type="ECO:0000259" key="2">
    <source>
        <dbReference type="Pfam" id="PF07883"/>
    </source>
</evidence>
<dbReference type="Proteomes" id="UP000245125">
    <property type="component" value="Unassembled WGS sequence"/>
</dbReference>
<dbReference type="InterPro" id="IPR013096">
    <property type="entry name" value="Cupin_2"/>
</dbReference>
<protein>
    <submittedName>
        <fullName evidence="3">Cupin superfamily barrel domain protein</fullName>
    </submittedName>
</protein>
<organism evidence="3 4">
    <name type="scientific">Candidatus Sulfobium mesophilum</name>
    <dbReference type="NCBI Taxonomy" id="2016548"/>
    <lineage>
        <taxon>Bacteria</taxon>
        <taxon>Pseudomonadati</taxon>
        <taxon>Nitrospirota</taxon>
        <taxon>Nitrospiria</taxon>
        <taxon>Nitrospirales</taxon>
        <taxon>Nitrospiraceae</taxon>
        <taxon>Candidatus Sulfobium</taxon>
    </lineage>
</organism>
<feature type="domain" description="Cupin type-2" evidence="2">
    <location>
        <begin position="34"/>
        <end position="102"/>
    </location>
</feature>
<dbReference type="Gene3D" id="2.60.120.10">
    <property type="entry name" value="Jelly Rolls"/>
    <property type="match status" value="1"/>
</dbReference>
<proteinExistence type="predicted"/>
<evidence type="ECO:0000256" key="1">
    <source>
        <dbReference type="ARBA" id="ARBA00022723"/>
    </source>
</evidence>
<dbReference type="SUPFAM" id="SSF51182">
    <property type="entry name" value="RmlC-like cupins"/>
    <property type="match status" value="1"/>
</dbReference>
<keyword evidence="1" id="KW-0479">Metal-binding</keyword>
<evidence type="ECO:0000313" key="4">
    <source>
        <dbReference type="Proteomes" id="UP000245125"/>
    </source>
</evidence>
<dbReference type="PANTHER" id="PTHR35848:SF6">
    <property type="entry name" value="CUPIN TYPE-2 DOMAIN-CONTAINING PROTEIN"/>
    <property type="match status" value="1"/>
</dbReference>
<reference evidence="4" key="1">
    <citation type="submission" date="2018-03" db="EMBL/GenBank/DDBJ databases">
        <authorList>
            <person name="Zecchin S."/>
        </authorList>
    </citation>
    <scope>NUCLEOTIDE SEQUENCE [LARGE SCALE GENOMIC DNA]</scope>
</reference>
<dbReference type="InterPro" id="IPR014710">
    <property type="entry name" value="RmlC-like_jellyroll"/>
</dbReference>
<name>A0A2U3QEP2_9BACT</name>
<dbReference type="OrthoDB" id="9791637at2"/>
<sequence>MKTQILDFQKLKKFNDEKRHLETIWADEHSTVKLICMKPGQEITTHTHHGNHVWVVLEGRGEFMSSDKQMQVIDTGKIIIVPALVEHGIRNAYDDNLVVASITAAGD</sequence>
<dbReference type="PANTHER" id="PTHR35848">
    <property type="entry name" value="OXALATE-BINDING PROTEIN"/>
    <property type="match status" value="1"/>
</dbReference>
<accession>A0A2U3QEP2</accession>
<keyword evidence="4" id="KW-1185">Reference proteome</keyword>